<dbReference type="EMBL" id="FMYW01000015">
    <property type="protein sequence ID" value="SDC69532.1"/>
    <property type="molecule type" value="Genomic_DNA"/>
</dbReference>
<dbReference type="Gene3D" id="2.170.16.10">
    <property type="entry name" value="Hedgehog/Intein (Hint) domain"/>
    <property type="match status" value="1"/>
</dbReference>
<keyword evidence="2" id="KW-1185">Reference proteome</keyword>
<dbReference type="GO" id="GO:0016539">
    <property type="term" value="P:intein-mediated protein splicing"/>
    <property type="evidence" value="ECO:0007669"/>
    <property type="project" value="InterPro"/>
</dbReference>
<proteinExistence type="predicted"/>
<dbReference type="RefSeq" id="WP_143006010.1">
    <property type="nucleotide sequence ID" value="NZ_FMYW01000015.1"/>
</dbReference>
<accession>A0A1G6NNF8</accession>
<dbReference type="PROSITE" id="PS50817">
    <property type="entry name" value="INTEIN_N_TER"/>
    <property type="match status" value="1"/>
</dbReference>
<reference evidence="2" key="1">
    <citation type="submission" date="2016-10" db="EMBL/GenBank/DDBJ databases">
        <authorList>
            <person name="Varghese N."/>
            <person name="Submissions S."/>
        </authorList>
    </citation>
    <scope>NUCLEOTIDE SEQUENCE [LARGE SCALE GENOMIC DNA]</scope>
    <source>
        <strain evidence="2">DSM 11005</strain>
    </source>
</reference>
<dbReference type="OrthoDB" id="1625431at2"/>
<dbReference type="Proteomes" id="UP000198943">
    <property type="component" value="Unassembled WGS sequence"/>
</dbReference>
<dbReference type="SUPFAM" id="SSF51294">
    <property type="entry name" value="Hedgehog/intein (Hint) domain"/>
    <property type="match status" value="1"/>
</dbReference>
<evidence type="ECO:0000313" key="1">
    <source>
        <dbReference type="EMBL" id="SDC69532.1"/>
    </source>
</evidence>
<dbReference type="InterPro" id="IPR006141">
    <property type="entry name" value="Intein_N"/>
</dbReference>
<sequence>MIMFFSAGYYDKSGSFCFEKFTRQCRFKGGTTVTNTSTYTPTSEEIRLQKQSADYSEAVAPNALRLNNTAAGLLWDSLGSTQVDYTKLNNDAQRQIASAQGTLNGLLNGKLPAAYEQNMQDIINRGVQRSSGNLLNNLAQRGVINSSVTSQGLKDISDSAANAMADAYTQNIGLLSQLSGQQIDSATAGITAGAAAQEAAQQPALNLWNASLGLNGSTTGALGAAAGKGTTTSTQTQSGGGGFWGGLASGIGTGLIGLFCFVGSTKIDTPHGKVKLRDIKKGDKVISFNPETGEDEICEVLKVSDVSLERVFAIQTVDKEGKTHHVVTTPSQPLMRYDGSYVTLNNIIICQTELKSAGIVKGITYNGKQPVFDLCVSGPKNYYANGFIAKDGSEFWGKE</sequence>
<dbReference type="AlphaFoldDB" id="A0A1G6NNF8"/>
<gene>
    <name evidence="1" type="ORF">SAMN04487864_11525</name>
</gene>
<dbReference type="InterPro" id="IPR036844">
    <property type="entry name" value="Hint_dom_sf"/>
</dbReference>
<dbReference type="CDD" id="cd00081">
    <property type="entry name" value="Hint"/>
    <property type="match status" value="1"/>
</dbReference>
<name>A0A1G6NNF8_9FIRM</name>
<protein>
    <submittedName>
        <fullName evidence="1">Intein N-terminal splicing region</fullName>
    </submittedName>
</protein>
<evidence type="ECO:0000313" key="2">
    <source>
        <dbReference type="Proteomes" id="UP000198943"/>
    </source>
</evidence>
<organism evidence="1 2">
    <name type="scientific">Succiniclasticum ruminis</name>
    <dbReference type="NCBI Taxonomy" id="40841"/>
    <lineage>
        <taxon>Bacteria</taxon>
        <taxon>Bacillati</taxon>
        <taxon>Bacillota</taxon>
        <taxon>Negativicutes</taxon>
        <taxon>Acidaminococcales</taxon>
        <taxon>Acidaminococcaceae</taxon>
        <taxon>Succiniclasticum</taxon>
    </lineage>
</organism>